<dbReference type="EMBL" id="JAFNEN010002786">
    <property type="protein sequence ID" value="KAG8172371.1"/>
    <property type="molecule type" value="Genomic_DNA"/>
</dbReference>
<feature type="compositionally biased region" description="Polar residues" evidence="2">
    <location>
        <begin position="139"/>
        <end position="151"/>
    </location>
</feature>
<dbReference type="PANTHER" id="PTHR19446">
    <property type="entry name" value="REVERSE TRANSCRIPTASES"/>
    <property type="match status" value="1"/>
</dbReference>
<dbReference type="AlphaFoldDB" id="A0AAV6TL07"/>
<dbReference type="Proteomes" id="UP000827092">
    <property type="component" value="Unassembled WGS sequence"/>
</dbReference>
<keyword evidence="1" id="KW-0862">Zinc</keyword>
<evidence type="ECO:0000256" key="1">
    <source>
        <dbReference type="PROSITE-ProRule" id="PRU00042"/>
    </source>
</evidence>
<accession>A0AAV6TL07</accession>
<keyword evidence="1" id="KW-0863">Zinc-finger</keyword>
<reference evidence="4 5" key="1">
    <citation type="journal article" date="2022" name="Nat. Ecol. Evol.">
        <title>A masculinizing supergene underlies an exaggerated male reproductive morph in a spider.</title>
        <authorList>
            <person name="Hendrickx F."/>
            <person name="De Corte Z."/>
            <person name="Sonet G."/>
            <person name="Van Belleghem S.M."/>
            <person name="Kostlbacher S."/>
            <person name="Vangestel C."/>
        </authorList>
    </citation>
    <scope>NUCLEOTIDE SEQUENCE [LARGE SCALE GENOMIC DNA]</scope>
    <source>
        <strain evidence="4">W744_W776</strain>
    </source>
</reference>
<gene>
    <name evidence="4" type="ORF">JTE90_002507</name>
</gene>
<dbReference type="InterPro" id="IPR013087">
    <property type="entry name" value="Znf_C2H2_type"/>
</dbReference>
<name>A0AAV6TL07_9ARAC</name>
<feature type="region of interest" description="Disordered" evidence="2">
    <location>
        <begin position="120"/>
        <end position="155"/>
    </location>
</feature>
<proteinExistence type="predicted"/>
<evidence type="ECO:0000256" key="2">
    <source>
        <dbReference type="SAM" id="MobiDB-lite"/>
    </source>
</evidence>
<sequence length="759" mass="82278">MSANRRADDASAKATEALPLACQNCRRTFSTFPGLQLHRRKAHPVEFEAEIVTTKKKARWSSEESALLAQSEAELLSSNKNIRFMNQELAKIFTDRTVESIKGQRRKVGHKAQVEIRSRALAASSSRALPSSAPLPVSRTLSGATSNSSNVKCDKPYIPRSQVAYGPRRGIPIRVGETPTPPPKYLNKRPTRQRERVLLPSSSVSAPLLGVQASSEPEIPLNLNLPSTSSDISISIPGFNVSLDEKGPDGSAPPPDGSVPSIVISDTCDSTLVDEQISAKSLNAARSPVVSINQGLVQESHLITSDPIIASETCAPAVGLVPGVMADSSLFDSADTSRLDPTVVNPTVVYPIVVTLPPTVVDSIAVDPIIAHVKFDTAVVTESSLANSEVPPPNSIDPSIDSTVCSSPAIFPSLGTSGSPLDDDPGVLTEVSCENSPEIEFNSFDSRFRPPSFSSDRILSGSPSGLDDQSRSLLQELSILADDVEKLDSFLQFVEVLLNAYFPNPIGPAKILSDMYFEFLTNQDTILLKARLSSLLGDIFPCPPSRRNRPKPKTPKTTISNRQKKRQKYAIAQKLFRKSPSKCYNFLTQTDEEVVWPESSNIKGFWENIMSLSRGEERHLVPDDLSDIDNGIFSVNPEPFSQIWVPITVEEIHEALPSPSSSPGPDGITPRQLKSIGSPLLTIILNLALLCGGLPSRFTDSRTIFIPKSSSSISPGDFRPISISSVLCRCLHKVFANRLAGSLGLQPEQRAFIKEDGYK</sequence>
<keyword evidence="1" id="KW-0479">Metal-binding</keyword>
<dbReference type="PROSITE" id="PS00028">
    <property type="entry name" value="ZINC_FINGER_C2H2_1"/>
    <property type="match status" value="1"/>
</dbReference>
<feature type="region of interest" description="Disordered" evidence="2">
    <location>
        <begin position="543"/>
        <end position="563"/>
    </location>
</feature>
<feature type="compositionally biased region" description="Low complexity" evidence="2">
    <location>
        <begin position="120"/>
        <end position="136"/>
    </location>
</feature>
<keyword evidence="5" id="KW-1185">Reference proteome</keyword>
<comment type="caution">
    <text evidence="4">The sequence shown here is derived from an EMBL/GenBank/DDBJ whole genome shotgun (WGS) entry which is preliminary data.</text>
</comment>
<dbReference type="PROSITE" id="PS50157">
    <property type="entry name" value="ZINC_FINGER_C2H2_2"/>
    <property type="match status" value="1"/>
</dbReference>
<evidence type="ECO:0000259" key="3">
    <source>
        <dbReference type="PROSITE" id="PS50157"/>
    </source>
</evidence>
<evidence type="ECO:0000313" key="5">
    <source>
        <dbReference type="Proteomes" id="UP000827092"/>
    </source>
</evidence>
<evidence type="ECO:0000313" key="4">
    <source>
        <dbReference type="EMBL" id="KAG8172371.1"/>
    </source>
</evidence>
<protein>
    <recommendedName>
        <fullName evidence="3">C2H2-type domain-containing protein</fullName>
    </recommendedName>
</protein>
<feature type="domain" description="C2H2-type" evidence="3">
    <location>
        <begin position="20"/>
        <end position="48"/>
    </location>
</feature>
<organism evidence="4 5">
    <name type="scientific">Oedothorax gibbosus</name>
    <dbReference type="NCBI Taxonomy" id="931172"/>
    <lineage>
        <taxon>Eukaryota</taxon>
        <taxon>Metazoa</taxon>
        <taxon>Ecdysozoa</taxon>
        <taxon>Arthropoda</taxon>
        <taxon>Chelicerata</taxon>
        <taxon>Arachnida</taxon>
        <taxon>Araneae</taxon>
        <taxon>Araneomorphae</taxon>
        <taxon>Entelegynae</taxon>
        <taxon>Araneoidea</taxon>
        <taxon>Linyphiidae</taxon>
        <taxon>Erigoninae</taxon>
        <taxon>Oedothorax</taxon>
    </lineage>
</organism>
<dbReference type="GO" id="GO:0008270">
    <property type="term" value="F:zinc ion binding"/>
    <property type="evidence" value="ECO:0007669"/>
    <property type="project" value="UniProtKB-KW"/>
</dbReference>